<evidence type="ECO:0000313" key="4">
    <source>
        <dbReference type="Proteomes" id="UP000186385"/>
    </source>
</evidence>
<reference evidence="3 4" key="1">
    <citation type="submission" date="2017-01" db="EMBL/GenBank/DDBJ databases">
        <authorList>
            <person name="Mah S.A."/>
            <person name="Swanson W.J."/>
            <person name="Moy G.W."/>
            <person name="Vacquier V.D."/>
        </authorList>
    </citation>
    <scope>NUCLEOTIDE SEQUENCE [LARGE SCALE GENOMIC DNA]</scope>
    <source>
        <strain evidence="3 4">NIO-1016</strain>
    </source>
</reference>
<feature type="domain" description="N-acetyltransferase" evidence="1">
    <location>
        <begin position="19"/>
        <end position="154"/>
    </location>
</feature>
<evidence type="ECO:0000313" key="5">
    <source>
        <dbReference type="Proteomes" id="UP000215545"/>
    </source>
</evidence>
<dbReference type="AlphaFoldDB" id="A0A1N6SCQ6"/>
<evidence type="ECO:0000259" key="1">
    <source>
        <dbReference type="Pfam" id="PF13302"/>
    </source>
</evidence>
<dbReference type="EMBL" id="FTLX01000002">
    <property type="protein sequence ID" value="SIQ38898.1"/>
    <property type="molecule type" value="Genomic_DNA"/>
</dbReference>
<reference evidence="2" key="3">
    <citation type="submission" date="2017-03" db="EMBL/GenBank/DDBJ databases">
        <authorList>
            <person name="Dastager S.G."/>
            <person name="Neurgaonkar P.S."/>
            <person name="Dharne M.S."/>
        </authorList>
    </citation>
    <scope>NUCLEOTIDE SEQUENCE</scope>
    <source>
        <strain evidence="2">DSM 25145</strain>
    </source>
</reference>
<evidence type="ECO:0000313" key="2">
    <source>
        <dbReference type="EMBL" id="OXS79288.1"/>
    </source>
</evidence>
<reference evidence="5" key="2">
    <citation type="submission" date="2017-03" db="EMBL/GenBank/DDBJ databases">
        <title>Bacillus sp. V-88(T) DSM27956, whole genome shotgun sequencing project.</title>
        <authorList>
            <person name="Dastager S.G."/>
            <person name="Neurgaonkar P.S."/>
            <person name="Dharne M.S."/>
        </authorList>
    </citation>
    <scope>NUCLEOTIDE SEQUENCE [LARGE SCALE GENOMIC DNA]</scope>
    <source>
        <strain evidence="5">DSM 25145</strain>
    </source>
</reference>
<keyword evidence="3" id="KW-0808">Transferase</keyword>
<dbReference type="Proteomes" id="UP000186385">
    <property type="component" value="Unassembled WGS sequence"/>
</dbReference>
<dbReference type="Proteomes" id="UP000215545">
    <property type="component" value="Unassembled WGS sequence"/>
</dbReference>
<dbReference type="PANTHER" id="PTHR43415:SF3">
    <property type="entry name" value="GNAT-FAMILY ACETYLTRANSFERASE"/>
    <property type="match status" value="1"/>
</dbReference>
<dbReference type="EMBL" id="MWSK01000002">
    <property type="protein sequence ID" value="OXS79288.1"/>
    <property type="molecule type" value="Genomic_DNA"/>
</dbReference>
<dbReference type="Pfam" id="PF13302">
    <property type="entry name" value="Acetyltransf_3"/>
    <property type="match status" value="1"/>
</dbReference>
<dbReference type="GO" id="GO:0016747">
    <property type="term" value="F:acyltransferase activity, transferring groups other than amino-acyl groups"/>
    <property type="evidence" value="ECO:0007669"/>
    <property type="project" value="InterPro"/>
</dbReference>
<dbReference type="InterPro" id="IPR016181">
    <property type="entry name" value="Acyl_CoA_acyltransferase"/>
</dbReference>
<keyword evidence="5" id="KW-1185">Reference proteome</keyword>
<accession>A0A1N6SCQ6</accession>
<dbReference type="RefSeq" id="WP_045849675.1">
    <property type="nucleotide sequence ID" value="NZ_FTLX01000002.1"/>
</dbReference>
<sequence>MHNLITSLKNLIQRGSFITLIPYSNEYAADIVKLRNTDRARYYLHQGFEATVETQMAWTREYIEKTNDIYWVIQCNETKQIIGSTSLYEITHLQCEKGRLVIDEKVASCKPYVLEAEIMIIKVAFEKLQLKKIITSTRYDNGKMESINKRLGFVQYGFHDIRGVQYNDFVLEQENFNSKPFEKILSHWLKRGE</sequence>
<protein>
    <submittedName>
        <fullName evidence="3">Protein N-acetyltransferase, RimJ/RimL family</fullName>
    </submittedName>
</protein>
<dbReference type="InterPro" id="IPR000182">
    <property type="entry name" value="GNAT_dom"/>
</dbReference>
<dbReference type="STRING" id="1017273.SAMN05443094_102388"/>
<dbReference type="PANTHER" id="PTHR43415">
    <property type="entry name" value="SPERMIDINE N(1)-ACETYLTRANSFERASE"/>
    <property type="match status" value="1"/>
</dbReference>
<organism evidence="3 4">
    <name type="scientific">Domibacillus enclensis</name>
    <dbReference type="NCBI Taxonomy" id="1017273"/>
    <lineage>
        <taxon>Bacteria</taxon>
        <taxon>Bacillati</taxon>
        <taxon>Bacillota</taxon>
        <taxon>Bacilli</taxon>
        <taxon>Bacillales</taxon>
        <taxon>Bacillaceae</taxon>
        <taxon>Domibacillus</taxon>
    </lineage>
</organism>
<evidence type="ECO:0000313" key="3">
    <source>
        <dbReference type="EMBL" id="SIQ38898.1"/>
    </source>
</evidence>
<name>A0A1N6SCQ6_9BACI</name>
<dbReference type="OrthoDB" id="9795199at2"/>
<dbReference type="SUPFAM" id="SSF55729">
    <property type="entry name" value="Acyl-CoA N-acyltransferases (Nat)"/>
    <property type="match status" value="1"/>
</dbReference>
<dbReference type="Gene3D" id="3.40.630.30">
    <property type="match status" value="1"/>
</dbReference>
<proteinExistence type="predicted"/>
<gene>
    <name evidence="2" type="ORF">B1B05_05820</name>
    <name evidence="3" type="ORF">SAMN05443094_102388</name>
</gene>